<proteinExistence type="predicted"/>
<evidence type="ECO:0000313" key="2">
    <source>
        <dbReference type="Proteomes" id="UP000053732"/>
    </source>
</evidence>
<organism evidence="1 2">
    <name type="scientific">Penicillium camemberti (strain FM 013)</name>
    <dbReference type="NCBI Taxonomy" id="1429867"/>
    <lineage>
        <taxon>Eukaryota</taxon>
        <taxon>Fungi</taxon>
        <taxon>Dikarya</taxon>
        <taxon>Ascomycota</taxon>
        <taxon>Pezizomycotina</taxon>
        <taxon>Eurotiomycetes</taxon>
        <taxon>Eurotiomycetidae</taxon>
        <taxon>Eurotiales</taxon>
        <taxon>Aspergillaceae</taxon>
        <taxon>Penicillium</taxon>
    </lineage>
</organism>
<name>A0A0G4P9B1_PENC3</name>
<keyword evidence="2" id="KW-1185">Reference proteome</keyword>
<evidence type="ECO:0000313" key="1">
    <source>
        <dbReference type="EMBL" id="CRL22908.1"/>
    </source>
</evidence>
<sequence>MEKPRRAWSPALQFAEISPRGFSTLPKVQAKVVGNSLVSTSVPRVLGIPEVPE</sequence>
<protein>
    <submittedName>
        <fullName evidence="1">Str. FM013</fullName>
    </submittedName>
</protein>
<dbReference type="Proteomes" id="UP000053732">
    <property type="component" value="Unassembled WGS sequence"/>
</dbReference>
<dbReference type="AlphaFoldDB" id="A0A0G4P9B1"/>
<dbReference type="EMBL" id="HG793141">
    <property type="protein sequence ID" value="CRL22908.1"/>
    <property type="molecule type" value="Genomic_DNA"/>
</dbReference>
<accession>A0A0G4P9B1</accession>
<gene>
    <name evidence="1" type="ORF">PCAMFM013_S008g000337</name>
</gene>
<reference evidence="1 2" key="1">
    <citation type="journal article" date="2014" name="Nat. Commun.">
        <title>Multiple recent horizontal transfers of a large genomic region in cheese making fungi.</title>
        <authorList>
            <person name="Cheeseman K."/>
            <person name="Ropars J."/>
            <person name="Renault P."/>
            <person name="Dupont J."/>
            <person name="Gouzy J."/>
            <person name="Branca A."/>
            <person name="Abraham A.L."/>
            <person name="Ceppi M."/>
            <person name="Conseiller E."/>
            <person name="Debuchy R."/>
            <person name="Malagnac F."/>
            <person name="Goarin A."/>
            <person name="Silar P."/>
            <person name="Lacoste S."/>
            <person name="Sallet E."/>
            <person name="Bensimon A."/>
            <person name="Giraud T."/>
            <person name="Brygoo Y."/>
        </authorList>
    </citation>
    <scope>NUCLEOTIDE SEQUENCE [LARGE SCALE GENOMIC DNA]</scope>
    <source>
        <strain evidence="2">FM 013</strain>
    </source>
</reference>